<reference evidence="3 4" key="1">
    <citation type="submission" date="2014-03" db="EMBL/GenBank/DDBJ databases">
        <title>Genomics of Bifidobacteria.</title>
        <authorList>
            <person name="Ventura M."/>
            <person name="Milani C."/>
            <person name="Lugli G.A."/>
        </authorList>
    </citation>
    <scope>NUCLEOTIDE SEQUENCE [LARGE SCALE GENOMIC DNA]</scope>
    <source>
        <strain evidence="3 4">JCM 13495</strain>
    </source>
</reference>
<comment type="caution">
    <text evidence="3">The sequence shown here is derived from an EMBL/GenBank/DDBJ whole genome shotgun (WGS) entry which is preliminary data.</text>
</comment>
<evidence type="ECO:0000259" key="2">
    <source>
        <dbReference type="Pfam" id="PF25583"/>
    </source>
</evidence>
<evidence type="ECO:0000313" key="3">
    <source>
        <dbReference type="EMBL" id="KFJ05134.1"/>
    </source>
</evidence>
<proteinExistence type="predicted"/>
<dbReference type="InterPro" id="IPR051534">
    <property type="entry name" value="CBASS_pafABC_assoc_protein"/>
</dbReference>
<gene>
    <name evidence="3" type="ORF">BITS_1680</name>
</gene>
<dbReference type="InterPro" id="IPR057727">
    <property type="entry name" value="WCX_dom"/>
</dbReference>
<dbReference type="STRING" id="356829.BITS_1680"/>
<feature type="domain" description="WCX" evidence="2">
    <location>
        <begin position="209"/>
        <end position="258"/>
    </location>
</feature>
<sequence length="266" mass="30372">MRLLADALQMSRFHPDDVSDLRALLATLAGLEPERLERGQVLQSDRPMFRGVPATIDILDSAVSGGQKIRFHYAHVVLRQVGPQKDSRRPIQKGGIGIGRYQPFLEKTEKEYEFYPYSMVFKKGDYYLIAGVDPQPGEQTKMFHFVIDRICDIEILDDSAVGHFGTDFDFARYVNERPYFYGGQAVEVEYRVIGGLDGTFSWFPNAQARPDRTAGQFTVRVKVQPDAMVWWALQYAESVEVLSPPELRDRIAKTLEKTLEKYQAKP</sequence>
<protein>
    <submittedName>
        <fullName evidence="3">WYL domain protein</fullName>
    </submittedName>
</protein>
<dbReference type="PANTHER" id="PTHR34580:SF1">
    <property type="entry name" value="PROTEIN PAFC"/>
    <property type="match status" value="1"/>
</dbReference>
<feature type="domain" description="WYL" evidence="1">
    <location>
        <begin position="100"/>
        <end position="154"/>
    </location>
</feature>
<name>A0A087EBI3_9BIFI</name>
<evidence type="ECO:0000259" key="1">
    <source>
        <dbReference type="Pfam" id="PF13280"/>
    </source>
</evidence>
<dbReference type="Pfam" id="PF25583">
    <property type="entry name" value="WCX"/>
    <property type="match status" value="1"/>
</dbReference>
<dbReference type="InterPro" id="IPR026881">
    <property type="entry name" value="WYL_dom"/>
</dbReference>
<dbReference type="eggNOG" id="COG2378">
    <property type="taxonomic scope" value="Bacteria"/>
</dbReference>
<dbReference type="Pfam" id="PF13280">
    <property type="entry name" value="WYL"/>
    <property type="match status" value="1"/>
</dbReference>
<dbReference type="AlphaFoldDB" id="A0A087EBI3"/>
<accession>A0A087EBI3</accession>
<dbReference type="PROSITE" id="PS52050">
    <property type="entry name" value="WYL"/>
    <property type="match status" value="1"/>
</dbReference>
<evidence type="ECO:0000313" key="4">
    <source>
        <dbReference type="Proteomes" id="UP000029080"/>
    </source>
</evidence>
<dbReference type="EMBL" id="JGZU01000016">
    <property type="protein sequence ID" value="KFJ05134.1"/>
    <property type="molecule type" value="Genomic_DNA"/>
</dbReference>
<organism evidence="3 4">
    <name type="scientific">Bifidobacterium tsurumiense</name>
    <dbReference type="NCBI Taxonomy" id="356829"/>
    <lineage>
        <taxon>Bacteria</taxon>
        <taxon>Bacillati</taxon>
        <taxon>Actinomycetota</taxon>
        <taxon>Actinomycetes</taxon>
        <taxon>Bifidobacteriales</taxon>
        <taxon>Bifidobacteriaceae</taxon>
        <taxon>Bifidobacterium</taxon>
    </lineage>
</organism>
<dbReference type="Proteomes" id="UP000029080">
    <property type="component" value="Unassembled WGS sequence"/>
</dbReference>
<keyword evidence="4" id="KW-1185">Reference proteome</keyword>
<dbReference type="PANTHER" id="PTHR34580">
    <property type="match status" value="1"/>
</dbReference>